<feature type="compositionally biased region" description="Polar residues" evidence="3">
    <location>
        <begin position="124"/>
        <end position="137"/>
    </location>
</feature>
<feature type="compositionally biased region" description="Polar residues" evidence="3">
    <location>
        <begin position="1"/>
        <end position="14"/>
    </location>
</feature>
<feature type="compositionally biased region" description="Basic residues" evidence="3">
    <location>
        <begin position="17"/>
        <end position="29"/>
    </location>
</feature>
<keyword evidence="2" id="KW-0539">Nucleus</keyword>
<dbReference type="Pfam" id="PF11951">
    <property type="entry name" value="Fungal_trans_2"/>
    <property type="match status" value="1"/>
</dbReference>
<evidence type="ECO:0008006" key="6">
    <source>
        <dbReference type="Google" id="ProtNLM"/>
    </source>
</evidence>
<dbReference type="EMBL" id="KV748542">
    <property type="protein sequence ID" value="OCL14725.1"/>
    <property type="molecule type" value="Genomic_DNA"/>
</dbReference>
<evidence type="ECO:0000313" key="5">
    <source>
        <dbReference type="Proteomes" id="UP000250140"/>
    </source>
</evidence>
<accession>A0A8E2FCM3</accession>
<protein>
    <recommendedName>
        <fullName evidence="6">Fungal-specific transcription factor domain-containing protein</fullName>
    </recommendedName>
</protein>
<evidence type="ECO:0000256" key="3">
    <source>
        <dbReference type="SAM" id="MobiDB-lite"/>
    </source>
</evidence>
<comment type="subcellular location">
    <subcellularLocation>
        <location evidence="1">Nucleus</location>
    </subcellularLocation>
</comment>
<dbReference type="OrthoDB" id="3901736at2759"/>
<feature type="region of interest" description="Disordered" evidence="3">
    <location>
        <begin position="97"/>
        <end position="140"/>
    </location>
</feature>
<sequence>MPSMQLSWQPTFSPSRKPMRRSIVRRAKRGPSGNAARQQFEFIAEHPVRNRGGRHSPSAATFTHLGAPAEPITDCQASSGPNGISLSLAKYSKNKHSVVSDEHEAHSQAETVEETEPSVETPLWASSDQSPIGSNESPDSETIYGTTELHPYPCQNEDRCVSLHLPESTTDRQLQVFEGSNFGLATSYEMPSQVMTIEPSPTAVSDLPTMPCSPSTSIPPSILYNSISQRFRPILDRYNSEFCKIPLTSDLQINPFRCRTDLNPEPIFLVHAVMALAGHHVESTSTLDHRHTALQLLRESLNTYNNAGDGYSMLDTIIILFSLDETQSALGNWRTHLVGAYGLLEACGGIEGWATSARAEAQVGMLTWWDAITSLVSREDCVFPYSYFEAVLSNHNDQEWGFFGLCGCPPSLVKIVMQLARLSAEKRKSSSMRYVTLDTTVISEIEQLLESWHHVSPVTAFQGEECMQQDQDSMHCSEAWRNGLLLYIYRVFQWEPRSSIPMRILYRARVIVDHVFACRDESMVARQALLPLFFAGCELRDRSSRKKIVELCSVWNERTRYHMFSSTIPLLEEVWAEQETKGFENVWWGQVVDKQHTSKSRYPLQMRLCFG</sequence>
<keyword evidence="5" id="KW-1185">Reference proteome</keyword>
<proteinExistence type="predicted"/>
<dbReference type="GO" id="GO:0005634">
    <property type="term" value="C:nucleus"/>
    <property type="evidence" value="ECO:0007669"/>
    <property type="project" value="UniProtKB-SubCell"/>
</dbReference>
<evidence type="ECO:0000313" key="4">
    <source>
        <dbReference type="EMBL" id="OCL14725.1"/>
    </source>
</evidence>
<feature type="compositionally biased region" description="Basic and acidic residues" evidence="3">
    <location>
        <begin position="98"/>
        <end position="107"/>
    </location>
</feature>
<organism evidence="4 5">
    <name type="scientific">Glonium stellatum</name>
    <dbReference type="NCBI Taxonomy" id="574774"/>
    <lineage>
        <taxon>Eukaryota</taxon>
        <taxon>Fungi</taxon>
        <taxon>Dikarya</taxon>
        <taxon>Ascomycota</taxon>
        <taxon>Pezizomycotina</taxon>
        <taxon>Dothideomycetes</taxon>
        <taxon>Pleosporomycetidae</taxon>
        <taxon>Gloniales</taxon>
        <taxon>Gloniaceae</taxon>
        <taxon>Glonium</taxon>
    </lineage>
</organism>
<dbReference type="PANTHER" id="PTHR37534:SF46">
    <property type="entry name" value="ZN(II)2CYS6 TRANSCRIPTION FACTOR (EUROFUNG)"/>
    <property type="match status" value="1"/>
</dbReference>
<gene>
    <name evidence="4" type="ORF">AOQ84DRAFT_384507</name>
</gene>
<evidence type="ECO:0000256" key="2">
    <source>
        <dbReference type="ARBA" id="ARBA00023242"/>
    </source>
</evidence>
<reference evidence="4 5" key="1">
    <citation type="journal article" date="2016" name="Nat. Commun.">
        <title>Ectomycorrhizal ecology is imprinted in the genome of the dominant symbiotic fungus Cenococcum geophilum.</title>
        <authorList>
            <consortium name="DOE Joint Genome Institute"/>
            <person name="Peter M."/>
            <person name="Kohler A."/>
            <person name="Ohm R.A."/>
            <person name="Kuo A."/>
            <person name="Krutzmann J."/>
            <person name="Morin E."/>
            <person name="Arend M."/>
            <person name="Barry K.W."/>
            <person name="Binder M."/>
            <person name="Choi C."/>
            <person name="Clum A."/>
            <person name="Copeland A."/>
            <person name="Grisel N."/>
            <person name="Haridas S."/>
            <person name="Kipfer T."/>
            <person name="LaButti K."/>
            <person name="Lindquist E."/>
            <person name="Lipzen A."/>
            <person name="Maire R."/>
            <person name="Meier B."/>
            <person name="Mihaltcheva S."/>
            <person name="Molinier V."/>
            <person name="Murat C."/>
            <person name="Poggeler S."/>
            <person name="Quandt C.A."/>
            <person name="Sperisen C."/>
            <person name="Tritt A."/>
            <person name="Tisserant E."/>
            <person name="Crous P.W."/>
            <person name="Henrissat B."/>
            <person name="Nehls U."/>
            <person name="Egli S."/>
            <person name="Spatafora J.W."/>
            <person name="Grigoriev I.V."/>
            <person name="Martin F.M."/>
        </authorList>
    </citation>
    <scope>NUCLEOTIDE SEQUENCE [LARGE SCALE GENOMIC DNA]</scope>
    <source>
        <strain evidence="4 5">CBS 207.34</strain>
    </source>
</reference>
<dbReference type="Proteomes" id="UP000250140">
    <property type="component" value="Unassembled WGS sequence"/>
</dbReference>
<dbReference type="AlphaFoldDB" id="A0A8E2FCM3"/>
<dbReference type="InterPro" id="IPR021858">
    <property type="entry name" value="Fun_TF"/>
</dbReference>
<evidence type="ECO:0000256" key="1">
    <source>
        <dbReference type="ARBA" id="ARBA00004123"/>
    </source>
</evidence>
<feature type="region of interest" description="Disordered" evidence="3">
    <location>
        <begin position="1"/>
        <end position="38"/>
    </location>
</feature>
<dbReference type="PANTHER" id="PTHR37534">
    <property type="entry name" value="TRANSCRIPTIONAL ACTIVATOR PROTEIN UGA3"/>
    <property type="match status" value="1"/>
</dbReference>
<name>A0A8E2FCM3_9PEZI</name>